<sequence length="87" mass="9780">MTVTINIEAEAVRIIASITSVKCYDPPSQRYDPSSAMGQEINTINTVPIRETRAGLFTWQLLIPRPEMRPVGTIIILTLGILRIRKE</sequence>
<proteinExistence type="predicted"/>
<comment type="caution">
    <text evidence="1">The sequence shown here is derived from an EMBL/GenBank/DDBJ whole genome shotgun (WGS) entry which is preliminary data.</text>
</comment>
<evidence type="ECO:0000313" key="1">
    <source>
        <dbReference type="EMBL" id="GBO04179.1"/>
    </source>
</evidence>
<accession>A0A4Y2TU84</accession>
<organism evidence="1 2">
    <name type="scientific">Araneus ventricosus</name>
    <name type="common">Orbweaver spider</name>
    <name type="synonym">Epeira ventricosa</name>
    <dbReference type="NCBI Taxonomy" id="182803"/>
    <lineage>
        <taxon>Eukaryota</taxon>
        <taxon>Metazoa</taxon>
        <taxon>Ecdysozoa</taxon>
        <taxon>Arthropoda</taxon>
        <taxon>Chelicerata</taxon>
        <taxon>Arachnida</taxon>
        <taxon>Araneae</taxon>
        <taxon>Araneomorphae</taxon>
        <taxon>Entelegynae</taxon>
        <taxon>Araneoidea</taxon>
        <taxon>Araneidae</taxon>
        <taxon>Araneus</taxon>
    </lineage>
</organism>
<gene>
    <name evidence="1" type="ORF">AVEN_167415_1</name>
</gene>
<reference evidence="1 2" key="1">
    <citation type="journal article" date="2019" name="Sci. Rep.">
        <title>Orb-weaving spider Araneus ventricosus genome elucidates the spidroin gene catalogue.</title>
        <authorList>
            <person name="Kono N."/>
            <person name="Nakamura H."/>
            <person name="Ohtoshi R."/>
            <person name="Moran D.A.P."/>
            <person name="Shinohara A."/>
            <person name="Yoshida Y."/>
            <person name="Fujiwara M."/>
            <person name="Mori M."/>
            <person name="Tomita M."/>
            <person name="Arakawa K."/>
        </authorList>
    </citation>
    <scope>NUCLEOTIDE SEQUENCE [LARGE SCALE GENOMIC DNA]</scope>
</reference>
<name>A0A4Y2TU84_ARAVE</name>
<protein>
    <submittedName>
        <fullName evidence="1">Uncharacterized protein</fullName>
    </submittedName>
</protein>
<dbReference type="Proteomes" id="UP000499080">
    <property type="component" value="Unassembled WGS sequence"/>
</dbReference>
<keyword evidence="2" id="KW-1185">Reference proteome</keyword>
<evidence type="ECO:0000313" key="2">
    <source>
        <dbReference type="Proteomes" id="UP000499080"/>
    </source>
</evidence>
<dbReference type="EMBL" id="BGPR01031232">
    <property type="protein sequence ID" value="GBO04179.1"/>
    <property type="molecule type" value="Genomic_DNA"/>
</dbReference>
<dbReference type="AlphaFoldDB" id="A0A4Y2TU84"/>